<dbReference type="SUPFAM" id="SSF47240">
    <property type="entry name" value="Ferritin-like"/>
    <property type="match status" value="1"/>
</dbReference>
<name>A0A6N2T763_9FIRM</name>
<dbReference type="Gene3D" id="1.10.620.20">
    <property type="entry name" value="Ribonucleotide Reductase, subunit A"/>
    <property type="match status" value="1"/>
</dbReference>
<dbReference type="AlphaFoldDB" id="A0A6N2T763"/>
<evidence type="ECO:0000313" key="1">
    <source>
        <dbReference type="EMBL" id="VYT00619.1"/>
    </source>
</evidence>
<dbReference type="RefSeq" id="WP_006566918.1">
    <property type="nucleotide sequence ID" value="NZ_BAABZP010000002.1"/>
</dbReference>
<gene>
    <name evidence="1" type="ORF">ACLFYP115_01275</name>
</gene>
<dbReference type="EMBL" id="CACRSQ010000003">
    <property type="protein sequence ID" value="VYT00619.1"/>
    <property type="molecule type" value="Genomic_DNA"/>
</dbReference>
<dbReference type="InterPro" id="IPR009078">
    <property type="entry name" value="Ferritin-like_SF"/>
</dbReference>
<reference evidence="1" key="1">
    <citation type="submission" date="2019-11" db="EMBL/GenBank/DDBJ databases">
        <authorList>
            <person name="Feng L."/>
        </authorList>
    </citation>
    <scope>NUCLEOTIDE SEQUENCE</scope>
    <source>
        <strain evidence="1">AcaccaeLFYP115</strain>
    </source>
</reference>
<protein>
    <recommendedName>
        <fullName evidence="2">Ferritin-like domain-containing protein</fullName>
    </recommendedName>
</protein>
<dbReference type="GO" id="GO:0016491">
    <property type="term" value="F:oxidoreductase activity"/>
    <property type="evidence" value="ECO:0007669"/>
    <property type="project" value="InterPro"/>
</dbReference>
<sequence>MINLLKSKMNKYNYKDWISYFKSNDQQRLHIDFSKELPLTDSERRLITPSVRAFQKGEGSDGRHLMNTVEAYIHQHGAPEYREAMLWFIKEENWHSAYLRKFMDHHHIKPAKSSFPDKVFRKLRQAGGLRCEITILVTAEMIALTYYDALSKSTDSPALKSICTQMLRDELPHIMFQSHTLSRFKKHPFHKFIRIITMETTLLFVWAQFHNVYQAGGYSFVKFLKENLGYLHQSIMLEEMKH</sequence>
<evidence type="ECO:0008006" key="2">
    <source>
        <dbReference type="Google" id="ProtNLM"/>
    </source>
</evidence>
<accession>A0A6N2T763</accession>
<proteinExistence type="predicted"/>
<organism evidence="1">
    <name type="scientific">Anaerostipes caccae</name>
    <dbReference type="NCBI Taxonomy" id="105841"/>
    <lineage>
        <taxon>Bacteria</taxon>
        <taxon>Bacillati</taxon>
        <taxon>Bacillota</taxon>
        <taxon>Clostridia</taxon>
        <taxon>Lachnospirales</taxon>
        <taxon>Lachnospiraceae</taxon>
        <taxon>Anaerostipes</taxon>
    </lineage>
</organism>
<dbReference type="InterPro" id="IPR012348">
    <property type="entry name" value="RNR-like"/>
</dbReference>